<name>A0AAW4NK91_9BACT</name>
<dbReference type="PROSITE" id="PS51762">
    <property type="entry name" value="GH16_2"/>
    <property type="match status" value="1"/>
</dbReference>
<dbReference type="GO" id="GO:0009251">
    <property type="term" value="P:glucan catabolic process"/>
    <property type="evidence" value="ECO:0007669"/>
    <property type="project" value="TreeGrafter"/>
</dbReference>
<keyword evidence="1" id="KW-0732">Signal</keyword>
<evidence type="ECO:0000259" key="2">
    <source>
        <dbReference type="PROSITE" id="PS51762"/>
    </source>
</evidence>
<dbReference type="PANTHER" id="PTHR10963">
    <property type="entry name" value="GLYCOSYL HYDROLASE-RELATED"/>
    <property type="match status" value="1"/>
</dbReference>
<organism evidence="3 4">
    <name type="scientific">Segatella salivae</name>
    <dbReference type="NCBI Taxonomy" id="228604"/>
    <lineage>
        <taxon>Bacteria</taxon>
        <taxon>Pseudomonadati</taxon>
        <taxon>Bacteroidota</taxon>
        <taxon>Bacteroidia</taxon>
        <taxon>Bacteroidales</taxon>
        <taxon>Prevotellaceae</taxon>
        <taxon>Segatella</taxon>
    </lineage>
</organism>
<dbReference type="AlphaFoldDB" id="A0AAW4NK91"/>
<feature type="domain" description="GH16" evidence="2">
    <location>
        <begin position="23"/>
        <end position="383"/>
    </location>
</feature>
<gene>
    <name evidence="3" type="ORF">KZY68_03360</name>
</gene>
<accession>A0AAW4NK91</accession>
<evidence type="ECO:0000313" key="3">
    <source>
        <dbReference type="EMBL" id="MBW4865075.1"/>
    </source>
</evidence>
<reference evidence="3" key="1">
    <citation type="submission" date="2021-07" db="EMBL/GenBank/DDBJ databases">
        <title>Genomic diversity and antimicrobial resistance of Prevotella spp. isolated from chronic lung disease airways.</title>
        <authorList>
            <person name="Webb K.A."/>
            <person name="Olagoke O.S."/>
            <person name="Baird T."/>
            <person name="Neill J."/>
            <person name="Pham A."/>
            <person name="Wells T.J."/>
            <person name="Ramsay K.A."/>
            <person name="Bell S.C."/>
            <person name="Sarovich D.S."/>
            <person name="Price E.P."/>
        </authorList>
    </citation>
    <scope>NUCLEOTIDE SEQUENCE</scope>
    <source>
        <strain evidence="3">SCHI0047.S.3</strain>
    </source>
</reference>
<dbReference type="InterPro" id="IPR050546">
    <property type="entry name" value="Glycosyl_Hydrlase_16"/>
</dbReference>
<dbReference type="EMBL" id="JAHXRF010000004">
    <property type="protein sequence ID" value="MBW4865075.1"/>
    <property type="molecule type" value="Genomic_DNA"/>
</dbReference>
<dbReference type="GO" id="GO:0004553">
    <property type="term" value="F:hydrolase activity, hydrolyzing O-glycosyl compounds"/>
    <property type="evidence" value="ECO:0007669"/>
    <property type="project" value="InterPro"/>
</dbReference>
<sequence length="668" mass="75354">MKTFITSICALCIGIGSATAQSTGFNHPALPGWKSLQGDEFNGSSINKKLWGLYGDATKNYSNDTYGNNDNQGMAQTYRDQMVTVKDGIATIRATRDEISTGIYKPKYPDMNVDYSVMEREPLAPRHEHSIVGWWSGFLSSRDADEGGHYYPLYSRIEIKARIPYEFGVWPALWLRHRYGGAGTFEIDLQEFFVHDDDSDHIEIHDKRVYNFKGKHVLHQSLHALDKTRPYKDEKTGEVRYRTTSNINDFGDRVREISFDPSKDFHVYGAQIDPLPGDSGRNMAVSFLLDGRVRSVYTTDYHMNKDNTDYKFNKLLESQYIKNRIDSIWDVAINGGIGGKPDDKGGGILYPEKNPKYGGDMNKVPRNYMMDIDWLRVFKRTNKLLWIGSSPLTWKWDIKDVSEKIPAERFAGIQVGDQIVVDIDTLYADTPQEVKALKLDLCGNDGKSLITLKPEINKNDAQVTFVVDNKGLCDALKSKGCTVKGKNIHLFSVSLYSKNNTKWAGFKQINWGETLIPKEQFSDVKEGQYLGIIVRDADPDAKVFLRLFAEPTGGSHDRPSLSSDVQYGNIINLEAGRDEKAYTLKLNKTAIQELKAYGLAVTGKGYYLRGVRIIGEPKELAGIKKLDLQHKTEAAVYNVDGIKVADSWENAKLPKGIYIVNGQKKVVR</sequence>
<evidence type="ECO:0000313" key="4">
    <source>
        <dbReference type="Proteomes" id="UP001196873"/>
    </source>
</evidence>
<feature type="chain" id="PRO_5043386103" evidence="1">
    <location>
        <begin position="21"/>
        <end position="668"/>
    </location>
</feature>
<dbReference type="PANTHER" id="PTHR10963:SF24">
    <property type="entry name" value="GLYCOSIDASE C21B10.07-RELATED"/>
    <property type="match status" value="1"/>
</dbReference>
<comment type="caution">
    <text evidence="3">The sequence shown here is derived from an EMBL/GenBank/DDBJ whole genome shotgun (WGS) entry which is preliminary data.</text>
</comment>
<proteinExistence type="predicted"/>
<evidence type="ECO:0000256" key="1">
    <source>
        <dbReference type="SAM" id="SignalP"/>
    </source>
</evidence>
<dbReference type="InterPro" id="IPR000757">
    <property type="entry name" value="Beta-glucanase-like"/>
</dbReference>
<dbReference type="RefSeq" id="WP_219427430.1">
    <property type="nucleotide sequence ID" value="NZ_JAHXRD010000004.1"/>
</dbReference>
<protein>
    <submittedName>
        <fullName evidence="3">Family 16 glycosylhydrolase</fullName>
    </submittedName>
</protein>
<feature type="signal peptide" evidence="1">
    <location>
        <begin position="1"/>
        <end position="20"/>
    </location>
</feature>
<dbReference type="Proteomes" id="UP001196873">
    <property type="component" value="Unassembled WGS sequence"/>
</dbReference>